<organism evidence="1 2">
    <name type="scientific">Acaryochloris marina (strain MBIC 11017)</name>
    <dbReference type="NCBI Taxonomy" id="329726"/>
    <lineage>
        <taxon>Bacteria</taxon>
        <taxon>Bacillati</taxon>
        <taxon>Cyanobacteriota</taxon>
        <taxon>Cyanophyceae</taxon>
        <taxon>Acaryochloridales</taxon>
        <taxon>Acaryochloridaceae</taxon>
        <taxon>Acaryochloris</taxon>
    </lineage>
</organism>
<name>B0CD37_ACAM1</name>
<gene>
    <name evidence="1" type="ordered locus">AM1_0578</name>
</gene>
<evidence type="ECO:0000313" key="1">
    <source>
        <dbReference type="EMBL" id="ABW25628.1"/>
    </source>
</evidence>
<evidence type="ECO:0000313" key="2">
    <source>
        <dbReference type="Proteomes" id="UP000000268"/>
    </source>
</evidence>
<dbReference type="STRING" id="329726.AM1_0578"/>
<reference evidence="1 2" key="1">
    <citation type="journal article" date="2008" name="Proc. Natl. Acad. Sci. U.S.A.">
        <title>Niche adaptation and genome expansion in the chlorophyll d-producing cyanobacterium Acaryochloris marina.</title>
        <authorList>
            <person name="Swingley W.D."/>
            <person name="Chen M."/>
            <person name="Cheung P.C."/>
            <person name="Conrad A.L."/>
            <person name="Dejesa L.C."/>
            <person name="Hao J."/>
            <person name="Honchak B.M."/>
            <person name="Karbach L.E."/>
            <person name="Kurdoglu A."/>
            <person name="Lahiri S."/>
            <person name="Mastrian S.D."/>
            <person name="Miyashita H."/>
            <person name="Page L."/>
            <person name="Ramakrishna P."/>
            <person name="Satoh S."/>
            <person name="Sattley W.M."/>
            <person name="Shimada Y."/>
            <person name="Taylor H.L."/>
            <person name="Tomo T."/>
            <person name="Tsuchiya T."/>
            <person name="Wang Z.T."/>
            <person name="Raymond J."/>
            <person name="Mimuro M."/>
            <person name="Blankenship R.E."/>
            <person name="Touchman J.W."/>
        </authorList>
    </citation>
    <scope>NUCLEOTIDE SEQUENCE [LARGE SCALE GENOMIC DNA]</scope>
    <source>
        <strain evidence="2">MBIC 11017</strain>
    </source>
</reference>
<protein>
    <submittedName>
        <fullName evidence="1">Uncharacterized protein</fullName>
    </submittedName>
</protein>
<dbReference type="HOGENOM" id="CLU_3323213_0_0_3"/>
<accession>B0CD37</accession>
<keyword evidence="2" id="KW-1185">Reference proteome</keyword>
<dbReference type="AlphaFoldDB" id="B0CD37"/>
<dbReference type="EMBL" id="CP000828">
    <property type="protein sequence ID" value="ABW25628.1"/>
    <property type="molecule type" value="Genomic_DNA"/>
</dbReference>
<sequence length="38" mass="4305">MNISNCWSESPIQEVETANMGFLDLKSIEFFLSHGEEA</sequence>
<dbReference type="Proteomes" id="UP000000268">
    <property type="component" value="Chromosome"/>
</dbReference>
<proteinExistence type="predicted"/>
<dbReference type="KEGG" id="amr:AM1_0578"/>